<evidence type="ECO:0000256" key="1">
    <source>
        <dbReference type="SAM" id="MobiDB-lite"/>
    </source>
</evidence>
<comment type="caution">
    <text evidence="2">The sequence shown here is derived from an EMBL/GenBank/DDBJ whole genome shotgun (WGS) entry which is preliminary data.</text>
</comment>
<feature type="region of interest" description="Disordered" evidence="1">
    <location>
        <begin position="193"/>
        <end position="412"/>
    </location>
</feature>
<evidence type="ECO:0000313" key="3">
    <source>
        <dbReference type="Proteomes" id="UP001172159"/>
    </source>
</evidence>
<feature type="region of interest" description="Disordered" evidence="1">
    <location>
        <begin position="90"/>
        <end position="177"/>
    </location>
</feature>
<feature type="compositionally biased region" description="Basic and acidic residues" evidence="1">
    <location>
        <begin position="97"/>
        <end position="119"/>
    </location>
</feature>
<gene>
    <name evidence="2" type="ORF">B0T21DRAFT_414170</name>
</gene>
<feature type="region of interest" description="Disordered" evidence="1">
    <location>
        <begin position="455"/>
        <end position="607"/>
    </location>
</feature>
<accession>A0AA40AXF0</accession>
<feature type="compositionally biased region" description="Basic residues" evidence="1">
    <location>
        <begin position="456"/>
        <end position="467"/>
    </location>
</feature>
<name>A0AA40AXF0_9PEZI</name>
<feature type="compositionally biased region" description="Polar residues" evidence="1">
    <location>
        <begin position="337"/>
        <end position="360"/>
    </location>
</feature>
<dbReference type="EMBL" id="JAUKTV010000011">
    <property type="protein sequence ID" value="KAK0723805.1"/>
    <property type="molecule type" value="Genomic_DNA"/>
</dbReference>
<proteinExistence type="predicted"/>
<sequence>MEDMAMLLPQGILKNTREIYEEVASHHTVPPENLWHLWRVYATTSRALVDPTALRLEHFWWHVWGSNKRSLSGPTLAKLFEELSNGPTFVPLRSTRNRYEGPSDPGSKTREHGRSEPKVASRQGQPNQNAGQQRSAPVGGMKLPTPSSSRPPPSHPILKKTRGPCGSRPRPTARFADPSAFEEIIISPLPESIAPQLSSSPQGRQVTNKDNTVVAVEEMPPRPKPAPSVVDMRPPPKPSPRSAELVPPPNPPPKRKSPPSSVVVATGTERPPPISPAKSERAAAPTARRSVAVTVPSKTASKRRSAIPRKQSSQSSGATGTRIVSPATAAGVKPGVAQTSKAQAGTGNQDCAILSSSEESQGVGDVPVISAKSAGKRPAKDSSNKRGITQSVAAPPNRADGQHDRPPLPAEVKLPPLLPPQVQGVGAVPVISAKAWRHRLTKQMANTIVHLFQQKRGSHPKGYHPKYSHLQGSHPKYSHLQGSHPKGSHPKYSHLQGSHPKGSHPKYSHLQGSHPEWKGSRPEWKGSPPEWKGFPPEWKGSPPSASTPSAPTTKAPTTSAPNPSHGPLSTPGAPTPSHDSLSTPGGSPWGPRKPDPMGAALDPSTDLSLLQRSETVTAPRVVRARSNNSDDQLTLVALPTGIRSVVATTNTTARGQFDNEPMTPEPWGPEVLGIPHDPVLAPRFTRTLPNPVTPPRFGRSRSELTLLLEREKNMLLTGHPGMF</sequence>
<reference evidence="2" key="1">
    <citation type="submission" date="2023-06" db="EMBL/GenBank/DDBJ databases">
        <title>Genome-scale phylogeny and comparative genomics of the fungal order Sordariales.</title>
        <authorList>
            <consortium name="Lawrence Berkeley National Laboratory"/>
            <person name="Hensen N."/>
            <person name="Bonometti L."/>
            <person name="Westerberg I."/>
            <person name="Brannstrom I.O."/>
            <person name="Guillou S."/>
            <person name="Cros-Aarteil S."/>
            <person name="Calhoun S."/>
            <person name="Haridas S."/>
            <person name="Kuo A."/>
            <person name="Mondo S."/>
            <person name="Pangilinan J."/>
            <person name="Riley R."/>
            <person name="Labutti K."/>
            <person name="Andreopoulos B."/>
            <person name="Lipzen A."/>
            <person name="Chen C."/>
            <person name="Yanf M."/>
            <person name="Daum C."/>
            <person name="Ng V."/>
            <person name="Clum A."/>
            <person name="Steindorff A."/>
            <person name="Ohm R."/>
            <person name="Martin F."/>
            <person name="Silar P."/>
            <person name="Natvig D."/>
            <person name="Lalanne C."/>
            <person name="Gautier V."/>
            <person name="Ament-Velasquez S.L."/>
            <person name="Kruys A."/>
            <person name="Hutchinson M.I."/>
            <person name="Powell A.J."/>
            <person name="Barry K."/>
            <person name="Miller A.N."/>
            <person name="Grigoriev I.V."/>
            <person name="Debuchy R."/>
            <person name="Gladieux P."/>
            <person name="Thoren M.H."/>
            <person name="Johannesson H."/>
        </authorList>
    </citation>
    <scope>NUCLEOTIDE SEQUENCE</scope>
    <source>
        <strain evidence="2">CBS 540.89</strain>
    </source>
</reference>
<feature type="compositionally biased region" description="Polar residues" evidence="1">
    <location>
        <begin position="122"/>
        <end position="135"/>
    </location>
</feature>
<organism evidence="2 3">
    <name type="scientific">Apiosordaria backusii</name>
    <dbReference type="NCBI Taxonomy" id="314023"/>
    <lineage>
        <taxon>Eukaryota</taxon>
        <taxon>Fungi</taxon>
        <taxon>Dikarya</taxon>
        <taxon>Ascomycota</taxon>
        <taxon>Pezizomycotina</taxon>
        <taxon>Sordariomycetes</taxon>
        <taxon>Sordariomycetidae</taxon>
        <taxon>Sordariales</taxon>
        <taxon>Lasiosphaeriaceae</taxon>
        <taxon>Apiosordaria</taxon>
    </lineage>
</organism>
<evidence type="ECO:0008006" key="4">
    <source>
        <dbReference type="Google" id="ProtNLM"/>
    </source>
</evidence>
<dbReference type="AlphaFoldDB" id="A0AA40AXF0"/>
<feature type="compositionally biased region" description="Polar residues" evidence="1">
    <location>
        <begin position="195"/>
        <end position="211"/>
    </location>
</feature>
<evidence type="ECO:0000313" key="2">
    <source>
        <dbReference type="EMBL" id="KAK0723805.1"/>
    </source>
</evidence>
<protein>
    <recommendedName>
        <fullName evidence="4">Nitrogen regulatory protein areA GATA-like domain-containing protein</fullName>
    </recommendedName>
</protein>
<feature type="compositionally biased region" description="Polar residues" evidence="1">
    <location>
        <begin position="310"/>
        <end position="319"/>
    </location>
</feature>
<dbReference type="Proteomes" id="UP001172159">
    <property type="component" value="Unassembled WGS sequence"/>
</dbReference>
<feature type="compositionally biased region" description="Low complexity" evidence="1">
    <location>
        <begin position="541"/>
        <end position="563"/>
    </location>
</feature>
<keyword evidence="3" id="KW-1185">Reference proteome</keyword>
<feature type="compositionally biased region" description="Basic and acidic residues" evidence="1">
    <location>
        <begin position="515"/>
        <end position="524"/>
    </location>
</feature>